<proteinExistence type="predicted"/>
<dbReference type="Proteomes" id="UP001202134">
    <property type="component" value="Unassembled WGS sequence"/>
</dbReference>
<gene>
    <name evidence="1" type="ORF">L2737_14620</name>
</gene>
<sequence>MEFYFYPNDETEFKSNAVGNYVHTVIFNTNEHKVVNSYARKVNKHWEQTCKNNIETDHRIKELSGDHFQIYSWISKSKTDFALPFFKAMN</sequence>
<evidence type="ECO:0000313" key="2">
    <source>
        <dbReference type="Proteomes" id="UP001202134"/>
    </source>
</evidence>
<organism evidence="1 2">
    <name type="scientific">Shewanella electrodiphila</name>
    <dbReference type="NCBI Taxonomy" id="934143"/>
    <lineage>
        <taxon>Bacteria</taxon>
        <taxon>Pseudomonadati</taxon>
        <taxon>Pseudomonadota</taxon>
        <taxon>Gammaproteobacteria</taxon>
        <taxon>Alteromonadales</taxon>
        <taxon>Shewanellaceae</taxon>
        <taxon>Shewanella</taxon>
    </lineage>
</organism>
<dbReference type="RefSeq" id="WP_248956189.1">
    <property type="nucleotide sequence ID" value="NZ_JAKIKU010000007.1"/>
</dbReference>
<name>A0ABT0KRR3_9GAMM</name>
<reference evidence="1 2" key="1">
    <citation type="submission" date="2022-01" db="EMBL/GenBank/DDBJ databases">
        <title>Whole genome-based taxonomy of the Shewanellaceae.</title>
        <authorList>
            <person name="Martin-Rodriguez A.J."/>
        </authorList>
    </citation>
    <scope>NUCLEOTIDE SEQUENCE [LARGE SCALE GENOMIC DNA]</scope>
    <source>
        <strain evidence="1 2">DSM 24955</strain>
    </source>
</reference>
<keyword evidence="2" id="KW-1185">Reference proteome</keyword>
<evidence type="ECO:0000313" key="1">
    <source>
        <dbReference type="EMBL" id="MCL1046545.1"/>
    </source>
</evidence>
<comment type="caution">
    <text evidence="1">The sequence shown here is derived from an EMBL/GenBank/DDBJ whole genome shotgun (WGS) entry which is preliminary data.</text>
</comment>
<accession>A0ABT0KRR3</accession>
<dbReference type="EMBL" id="JAKIKU010000007">
    <property type="protein sequence ID" value="MCL1046545.1"/>
    <property type="molecule type" value="Genomic_DNA"/>
</dbReference>
<protein>
    <submittedName>
        <fullName evidence="1">Uncharacterized protein</fullName>
    </submittedName>
</protein>